<feature type="domain" description="PET hydrolase/cutinase-like" evidence="4">
    <location>
        <begin position="38"/>
        <end position="290"/>
    </location>
</feature>
<dbReference type="GO" id="GO:0052689">
    <property type="term" value="F:carboxylic ester hydrolase activity"/>
    <property type="evidence" value="ECO:0007669"/>
    <property type="project" value="UniProtKB-ARBA"/>
</dbReference>
<dbReference type="PANTHER" id="PTHR22946:SF9">
    <property type="entry name" value="POLYKETIDE TRANSFERASE AF380"/>
    <property type="match status" value="1"/>
</dbReference>
<gene>
    <name evidence="5" type="ORF">C6Y14_04470</name>
</gene>
<evidence type="ECO:0000259" key="4">
    <source>
        <dbReference type="Pfam" id="PF12740"/>
    </source>
</evidence>
<dbReference type="InterPro" id="IPR050261">
    <property type="entry name" value="FrsA_esterase"/>
</dbReference>
<dbReference type="SUPFAM" id="SSF53474">
    <property type="entry name" value="alpha/beta-Hydrolases"/>
    <property type="match status" value="1"/>
</dbReference>
<evidence type="ECO:0000313" key="6">
    <source>
        <dbReference type="Proteomes" id="UP000240429"/>
    </source>
</evidence>
<name>A0A2P8QGD1_9ACTN</name>
<accession>A0A2P8QGD1</accession>
<dbReference type="PANTHER" id="PTHR22946">
    <property type="entry name" value="DIENELACTONE HYDROLASE DOMAIN-CONTAINING PROTEIN-RELATED"/>
    <property type="match status" value="1"/>
</dbReference>
<keyword evidence="3" id="KW-0732">Signal</keyword>
<proteinExistence type="inferred from homology"/>
<dbReference type="OrthoDB" id="1466228at2"/>
<feature type="signal peptide" evidence="3">
    <location>
        <begin position="1"/>
        <end position="34"/>
    </location>
</feature>
<evidence type="ECO:0000313" key="5">
    <source>
        <dbReference type="EMBL" id="PSM45313.1"/>
    </source>
</evidence>
<dbReference type="Gene3D" id="3.40.50.1820">
    <property type="entry name" value="alpha/beta hydrolase"/>
    <property type="match status" value="1"/>
</dbReference>
<dbReference type="RefSeq" id="WP_107015069.1">
    <property type="nucleotide sequence ID" value="NZ_KZ679038.1"/>
</dbReference>
<dbReference type="InterPro" id="IPR029058">
    <property type="entry name" value="AB_hydrolase_fold"/>
</dbReference>
<evidence type="ECO:0000256" key="1">
    <source>
        <dbReference type="ARBA" id="ARBA00008645"/>
    </source>
</evidence>
<dbReference type="AlphaFoldDB" id="A0A2P8QGD1"/>
<evidence type="ECO:0000256" key="3">
    <source>
        <dbReference type="SAM" id="SignalP"/>
    </source>
</evidence>
<dbReference type="Proteomes" id="UP000240429">
    <property type="component" value="Unassembled WGS sequence"/>
</dbReference>
<organism evidence="5 6">
    <name type="scientific">Streptomyces dioscori</name>
    <dbReference type="NCBI Taxonomy" id="2109333"/>
    <lineage>
        <taxon>Bacteria</taxon>
        <taxon>Bacillati</taxon>
        <taxon>Actinomycetota</taxon>
        <taxon>Actinomycetes</taxon>
        <taxon>Kitasatosporales</taxon>
        <taxon>Streptomycetaceae</taxon>
        <taxon>Streptomyces</taxon>
        <taxon>Streptomyces aurantiacus group</taxon>
    </lineage>
</organism>
<sequence>MRHVSTRTTKRLGLLSGAAALVVSVSVLPQEAQAGPGDYQRGPDPTEQSITAERGPFATAQTTVDGPTFKQGTAYYPTDTSQGTFGAVVVSPGFVTPEALISWYGPRLASQGFVVLTLETNSGFDQPDDRATQMLNALDHLVQSSSVRSRIDPDRLAVMGHSMGGGGSLKASESRPSLKAAVPLMPWSNDKTWQTDRVPTMIIGAENDAIASPGSHAEVFYNSLTAAPEKAYLELRGADHNVALGSDVTIAKYGIAWLKRFVDEDVRYDRFLCPAPATSTQISEYRNTCPTGS</sequence>
<protein>
    <submittedName>
        <fullName evidence="5">Alpha/beta hydrolase</fullName>
    </submittedName>
</protein>
<comment type="caution">
    <text evidence="5">The sequence shown here is derived from an EMBL/GenBank/DDBJ whole genome shotgun (WGS) entry which is preliminary data.</text>
</comment>
<reference evidence="5 6" key="1">
    <citation type="submission" date="2018-03" db="EMBL/GenBank/DDBJ databases">
        <title>Streptomyces dioscori sp. nov., a novel endophytic actinobacterium isolated from bulbil of Dioscorea bulbifera L.</title>
        <authorList>
            <person name="Zhikuan W."/>
        </authorList>
    </citation>
    <scope>NUCLEOTIDE SEQUENCE [LARGE SCALE GENOMIC DNA]</scope>
    <source>
        <strain evidence="5 6">A217</strain>
    </source>
</reference>
<evidence type="ECO:0000256" key="2">
    <source>
        <dbReference type="ARBA" id="ARBA00022801"/>
    </source>
</evidence>
<dbReference type="Pfam" id="PF12740">
    <property type="entry name" value="PETase"/>
    <property type="match status" value="1"/>
</dbReference>
<keyword evidence="2 5" id="KW-0378">Hydrolase</keyword>
<keyword evidence="6" id="KW-1185">Reference proteome</keyword>
<comment type="similarity">
    <text evidence="1">Belongs to the AB hydrolase superfamily.</text>
</comment>
<dbReference type="InterPro" id="IPR041127">
    <property type="entry name" value="PET_hydrolase/cutinase-like"/>
</dbReference>
<feature type="chain" id="PRO_5015145524" evidence="3">
    <location>
        <begin position="35"/>
        <end position="293"/>
    </location>
</feature>
<dbReference type="EMBL" id="PYBJ01000001">
    <property type="protein sequence ID" value="PSM45313.1"/>
    <property type="molecule type" value="Genomic_DNA"/>
</dbReference>